<name>A0A6A6IEU7_9PLEO</name>
<proteinExistence type="predicted"/>
<dbReference type="RefSeq" id="XP_033683426.1">
    <property type="nucleotide sequence ID" value="XM_033826894.1"/>
</dbReference>
<evidence type="ECO:0000313" key="1">
    <source>
        <dbReference type="EMBL" id="KAF2248422.1"/>
    </source>
</evidence>
<protein>
    <submittedName>
        <fullName evidence="1">Uncharacterized protein</fullName>
    </submittedName>
</protein>
<dbReference type="AlphaFoldDB" id="A0A6A6IEU7"/>
<keyword evidence="2" id="KW-1185">Reference proteome</keyword>
<sequence>MSSEGVGNLRLLTAYWIESGMHKGRGPCLQYKSQKRALSVGLRLALFDCISWPGVFCLQSGQREGQFTSPSSKPAPHFSRPVCRAQALASPVTLSNEHDSGNRRGGRASRSVVLYNLRRRHRPCLLLATLLVNGARQLHHQSVAMVDLVHPPALGRSGTALQRATSTRYSRSKSACSRHMCQCREQPSDGGAAQCYARAGHSFISRCGDALISLPCTWFVPAGRYGHSRFRQPPSVAVPRRMADRRKPSSGPSPVRQLQLRYHITDPSTCTTGQHTRSGGDPLSALAPEYRPVYLILTSGGPGSTAHAIPGVPLPNVLEKRLEG</sequence>
<dbReference type="EMBL" id="ML987196">
    <property type="protein sequence ID" value="KAF2248422.1"/>
    <property type="molecule type" value="Genomic_DNA"/>
</dbReference>
<gene>
    <name evidence="1" type="ORF">BU26DRAFT_506132</name>
</gene>
<accession>A0A6A6IEU7</accession>
<dbReference type="Proteomes" id="UP000800094">
    <property type="component" value="Unassembled WGS sequence"/>
</dbReference>
<dbReference type="GeneID" id="54580224"/>
<evidence type="ECO:0000313" key="2">
    <source>
        <dbReference type="Proteomes" id="UP000800094"/>
    </source>
</evidence>
<organism evidence="1 2">
    <name type="scientific">Trematosphaeria pertusa</name>
    <dbReference type="NCBI Taxonomy" id="390896"/>
    <lineage>
        <taxon>Eukaryota</taxon>
        <taxon>Fungi</taxon>
        <taxon>Dikarya</taxon>
        <taxon>Ascomycota</taxon>
        <taxon>Pezizomycotina</taxon>
        <taxon>Dothideomycetes</taxon>
        <taxon>Pleosporomycetidae</taxon>
        <taxon>Pleosporales</taxon>
        <taxon>Massarineae</taxon>
        <taxon>Trematosphaeriaceae</taxon>
        <taxon>Trematosphaeria</taxon>
    </lineage>
</organism>
<reference evidence="1" key="1">
    <citation type="journal article" date="2020" name="Stud. Mycol.">
        <title>101 Dothideomycetes genomes: a test case for predicting lifestyles and emergence of pathogens.</title>
        <authorList>
            <person name="Haridas S."/>
            <person name="Albert R."/>
            <person name="Binder M."/>
            <person name="Bloem J."/>
            <person name="Labutti K."/>
            <person name="Salamov A."/>
            <person name="Andreopoulos B."/>
            <person name="Baker S."/>
            <person name="Barry K."/>
            <person name="Bills G."/>
            <person name="Bluhm B."/>
            <person name="Cannon C."/>
            <person name="Castanera R."/>
            <person name="Culley D."/>
            <person name="Daum C."/>
            <person name="Ezra D."/>
            <person name="Gonzalez J."/>
            <person name="Henrissat B."/>
            <person name="Kuo A."/>
            <person name="Liang C."/>
            <person name="Lipzen A."/>
            <person name="Lutzoni F."/>
            <person name="Magnuson J."/>
            <person name="Mondo S."/>
            <person name="Nolan M."/>
            <person name="Ohm R."/>
            <person name="Pangilinan J."/>
            <person name="Park H.-J."/>
            <person name="Ramirez L."/>
            <person name="Alfaro M."/>
            <person name="Sun H."/>
            <person name="Tritt A."/>
            <person name="Yoshinaga Y."/>
            <person name="Zwiers L.-H."/>
            <person name="Turgeon B."/>
            <person name="Goodwin S."/>
            <person name="Spatafora J."/>
            <person name="Crous P."/>
            <person name="Grigoriev I."/>
        </authorList>
    </citation>
    <scope>NUCLEOTIDE SEQUENCE</scope>
    <source>
        <strain evidence="1">CBS 122368</strain>
    </source>
</reference>